<name>A0A9P4NHC3_9PEZI</name>
<keyword evidence="2" id="KW-1185">Reference proteome</keyword>
<accession>A0A9P4NHC3</accession>
<sequence>MGEKERSSIILARICGSYRDLYTSSSLNIHTRNAPASIDLALSSFKVGIAIEQPWKPDLWVPTVVEGELGLTWKRPSEEAYAELSGRTQKVTLKPIEQPYSPAEWVLRVGDAHKARLLLESVFEGKSDLTEKVLAAHHHFLEQNAQEGKYLELTSDVQANIVKATLAYLRGETWLLLATGLKHCHSLQDLADIRPKLEQTSTGPRSKELIKYTEEWGVVKSMTVAGMVEMCKEEKRNATLNGVVSVHPYP</sequence>
<dbReference type="EMBL" id="MU007098">
    <property type="protein sequence ID" value="KAF2421504.1"/>
    <property type="molecule type" value="Genomic_DNA"/>
</dbReference>
<comment type="caution">
    <text evidence="1">The sequence shown here is derived from an EMBL/GenBank/DDBJ whole genome shotgun (WGS) entry which is preliminary data.</text>
</comment>
<organism evidence="1 2">
    <name type="scientific">Tothia fuscella</name>
    <dbReference type="NCBI Taxonomy" id="1048955"/>
    <lineage>
        <taxon>Eukaryota</taxon>
        <taxon>Fungi</taxon>
        <taxon>Dikarya</taxon>
        <taxon>Ascomycota</taxon>
        <taxon>Pezizomycotina</taxon>
        <taxon>Dothideomycetes</taxon>
        <taxon>Pleosporomycetidae</taxon>
        <taxon>Venturiales</taxon>
        <taxon>Cylindrosympodiaceae</taxon>
        <taxon>Tothia</taxon>
    </lineage>
</organism>
<gene>
    <name evidence="1" type="ORF">EJ08DRAFT_665163</name>
</gene>
<evidence type="ECO:0000313" key="1">
    <source>
        <dbReference type="EMBL" id="KAF2421504.1"/>
    </source>
</evidence>
<dbReference type="AlphaFoldDB" id="A0A9P4NHC3"/>
<evidence type="ECO:0000313" key="2">
    <source>
        <dbReference type="Proteomes" id="UP000800235"/>
    </source>
</evidence>
<protein>
    <submittedName>
        <fullName evidence="1">Uncharacterized protein</fullName>
    </submittedName>
</protein>
<proteinExistence type="predicted"/>
<reference evidence="1" key="1">
    <citation type="journal article" date="2020" name="Stud. Mycol.">
        <title>101 Dothideomycetes genomes: a test case for predicting lifestyles and emergence of pathogens.</title>
        <authorList>
            <person name="Haridas S."/>
            <person name="Albert R."/>
            <person name="Binder M."/>
            <person name="Bloem J."/>
            <person name="Labutti K."/>
            <person name="Salamov A."/>
            <person name="Andreopoulos B."/>
            <person name="Baker S."/>
            <person name="Barry K."/>
            <person name="Bills G."/>
            <person name="Bluhm B."/>
            <person name="Cannon C."/>
            <person name="Castanera R."/>
            <person name="Culley D."/>
            <person name="Daum C."/>
            <person name="Ezra D."/>
            <person name="Gonzalez J."/>
            <person name="Henrissat B."/>
            <person name="Kuo A."/>
            <person name="Liang C."/>
            <person name="Lipzen A."/>
            <person name="Lutzoni F."/>
            <person name="Magnuson J."/>
            <person name="Mondo S."/>
            <person name="Nolan M."/>
            <person name="Ohm R."/>
            <person name="Pangilinan J."/>
            <person name="Park H.-J."/>
            <person name="Ramirez L."/>
            <person name="Alfaro M."/>
            <person name="Sun H."/>
            <person name="Tritt A."/>
            <person name="Yoshinaga Y."/>
            <person name="Zwiers L.-H."/>
            <person name="Turgeon B."/>
            <person name="Goodwin S."/>
            <person name="Spatafora J."/>
            <person name="Crous P."/>
            <person name="Grigoriev I."/>
        </authorList>
    </citation>
    <scope>NUCLEOTIDE SEQUENCE</scope>
    <source>
        <strain evidence="1">CBS 130266</strain>
    </source>
</reference>
<dbReference type="Proteomes" id="UP000800235">
    <property type="component" value="Unassembled WGS sequence"/>
</dbReference>